<keyword evidence="6 8" id="KW-1133">Transmembrane helix</keyword>
<dbReference type="RefSeq" id="WP_048233005.1">
    <property type="nucleotide sequence ID" value="NZ_CADDTT010000013.1"/>
</dbReference>
<evidence type="ECO:0000256" key="3">
    <source>
        <dbReference type="ARBA" id="ARBA00022448"/>
    </source>
</evidence>
<comment type="caution">
    <text evidence="9">The sequence shown here is derived from an EMBL/GenBank/DDBJ whole genome shotgun (WGS) entry which is preliminary data.</text>
</comment>
<dbReference type="GO" id="GO:0005886">
    <property type="term" value="C:plasma membrane"/>
    <property type="evidence" value="ECO:0007669"/>
    <property type="project" value="UniProtKB-SubCell"/>
</dbReference>
<evidence type="ECO:0000256" key="8">
    <source>
        <dbReference type="SAM" id="Phobius"/>
    </source>
</evidence>
<evidence type="ECO:0000313" key="10">
    <source>
        <dbReference type="Proteomes" id="UP000050489"/>
    </source>
</evidence>
<comment type="similarity">
    <text evidence="2">Belongs to the binding-protein-dependent transport system permease family. FecCD subfamily.</text>
</comment>
<evidence type="ECO:0000256" key="7">
    <source>
        <dbReference type="ARBA" id="ARBA00023136"/>
    </source>
</evidence>
<organism evidence="9 10">
    <name type="scientific">Serratia marcescens</name>
    <dbReference type="NCBI Taxonomy" id="615"/>
    <lineage>
        <taxon>Bacteria</taxon>
        <taxon>Pseudomonadati</taxon>
        <taxon>Pseudomonadota</taxon>
        <taxon>Gammaproteobacteria</taxon>
        <taxon>Enterobacterales</taxon>
        <taxon>Yersiniaceae</taxon>
        <taxon>Serratia</taxon>
    </lineage>
</organism>
<keyword evidence="7 8" id="KW-0472">Membrane</keyword>
<dbReference type="GO" id="GO:0033214">
    <property type="term" value="P:siderophore-iron import into cell"/>
    <property type="evidence" value="ECO:0007669"/>
    <property type="project" value="TreeGrafter"/>
</dbReference>
<feature type="transmembrane region" description="Helical" evidence="8">
    <location>
        <begin position="244"/>
        <end position="271"/>
    </location>
</feature>
<dbReference type="PANTHER" id="PTHR30472">
    <property type="entry name" value="FERRIC ENTEROBACTIN TRANSPORT SYSTEM PERMEASE PROTEIN"/>
    <property type="match status" value="1"/>
</dbReference>
<keyword evidence="4" id="KW-1003">Cell membrane</keyword>
<dbReference type="AlphaFoldDB" id="A0A0J5D6S0"/>
<feature type="transmembrane region" description="Helical" evidence="8">
    <location>
        <begin position="203"/>
        <end position="224"/>
    </location>
</feature>
<dbReference type="InterPro" id="IPR000522">
    <property type="entry name" value="ABC_transptr_permease_BtuC"/>
</dbReference>
<dbReference type="Gene3D" id="1.10.3470.10">
    <property type="entry name" value="ABC transporter involved in vitamin B12 uptake, BtuC"/>
    <property type="match status" value="1"/>
</dbReference>
<dbReference type="GO" id="GO:0022857">
    <property type="term" value="F:transmembrane transporter activity"/>
    <property type="evidence" value="ECO:0007669"/>
    <property type="project" value="InterPro"/>
</dbReference>
<feature type="transmembrane region" description="Helical" evidence="8">
    <location>
        <begin position="121"/>
        <end position="141"/>
    </location>
</feature>
<evidence type="ECO:0000313" key="9">
    <source>
        <dbReference type="EMBL" id="OCO88391.1"/>
    </source>
</evidence>
<feature type="transmembrane region" description="Helical" evidence="8">
    <location>
        <begin position="314"/>
        <end position="331"/>
    </location>
</feature>
<evidence type="ECO:0000256" key="1">
    <source>
        <dbReference type="ARBA" id="ARBA00004651"/>
    </source>
</evidence>
<feature type="transmembrane region" description="Helical" evidence="8">
    <location>
        <begin position="65"/>
        <end position="83"/>
    </location>
</feature>
<sequence>MNSPTRRFMLLAPLALSVLCGLMVWSLQLGSVVLSWRQTMAALGLSSAPLSGMLDTIVVQLRVPRALLAALTGAGLAMTGALLQTTTRNELADPFLFGLSSGASAGAVLVITRFGDALGALTLPLSAFAGGVLSALAVMILFRVGRVRRAEQLIVCGLAVSFLFSALTSYLVFSGDQRAAGSVLFWSLGGLGLARWDNLSIPLASFVLLAGFTALRWRALDALLAGEQTAHSMGVNVARLRTETFLCCALSTAFLVSLTGVIGFVGLMVPYLARRLVGVRHRLAVPMCGLLGATLLTGGDMLSRSLIPNQELPIGIITAGLGGAFIVSLLLRAER</sequence>
<dbReference type="PANTHER" id="PTHR30472:SF67">
    <property type="entry name" value="PERMEASE OF ABC TRANSPORTER-RELATED"/>
    <property type="match status" value="1"/>
</dbReference>
<dbReference type="SUPFAM" id="SSF81345">
    <property type="entry name" value="ABC transporter involved in vitamin B12 uptake, BtuC"/>
    <property type="match status" value="1"/>
</dbReference>
<gene>
    <name evidence="9" type="ORF">AN695_0211445</name>
</gene>
<evidence type="ECO:0000256" key="4">
    <source>
        <dbReference type="ARBA" id="ARBA00022475"/>
    </source>
</evidence>
<keyword evidence="3" id="KW-0813">Transport</keyword>
<protein>
    <submittedName>
        <fullName evidence="9">ABC transporter permease</fullName>
    </submittedName>
</protein>
<name>A0A0J5D6S0_SERMA</name>
<dbReference type="CDD" id="cd06550">
    <property type="entry name" value="TM_ABC_iron-siderophores_like"/>
    <property type="match status" value="1"/>
</dbReference>
<evidence type="ECO:0000256" key="5">
    <source>
        <dbReference type="ARBA" id="ARBA00022692"/>
    </source>
</evidence>
<dbReference type="EMBL" id="LJEX02000046">
    <property type="protein sequence ID" value="OCO88391.1"/>
    <property type="molecule type" value="Genomic_DNA"/>
</dbReference>
<accession>A0A0J5D6S0</accession>
<feature type="transmembrane region" description="Helical" evidence="8">
    <location>
        <begin position="95"/>
        <end position="115"/>
    </location>
</feature>
<comment type="subcellular location">
    <subcellularLocation>
        <location evidence="1">Cell membrane</location>
        <topology evidence="1">Multi-pass membrane protein</topology>
    </subcellularLocation>
</comment>
<dbReference type="Pfam" id="PF01032">
    <property type="entry name" value="FecCD"/>
    <property type="match status" value="1"/>
</dbReference>
<dbReference type="InterPro" id="IPR037294">
    <property type="entry name" value="ABC_BtuC-like"/>
</dbReference>
<proteinExistence type="inferred from homology"/>
<dbReference type="Proteomes" id="UP000050489">
    <property type="component" value="Unassembled WGS sequence"/>
</dbReference>
<reference evidence="10" key="1">
    <citation type="submission" date="2016-04" db="EMBL/GenBank/DDBJ databases">
        <authorList>
            <person name="Osei Sekyere J."/>
            <person name="Sivertsen A."/>
            <person name="Pedersen A.T."/>
            <person name="Sundsfjord A."/>
        </authorList>
    </citation>
    <scope>NUCLEOTIDE SEQUENCE [LARGE SCALE GENOMIC DNA]</scope>
    <source>
        <strain evidence="10">945174350</strain>
    </source>
</reference>
<keyword evidence="5 8" id="KW-0812">Transmembrane</keyword>
<evidence type="ECO:0000256" key="2">
    <source>
        <dbReference type="ARBA" id="ARBA00007935"/>
    </source>
</evidence>
<feature type="transmembrane region" description="Helical" evidence="8">
    <location>
        <begin position="153"/>
        <end position="173"/>
    </location>
</feature>
<evidence type="ECO:0000256" key="6">
    <source>
        <dbReference type="ARBA" id="ARBA00022989"/>
    </source>
</evidence>